<evidence type="ECO:0000313" key="1">
    <source>
        <dbReference type="EMBL" id="EQD29089.1"/>
    </source>
</evidence>
<dbReference type="AlphaFoldDB" id="T0ZK59"/>
<feature type="non-terminal residue" evidence="1">
    <location>
        <position position="74"/>
    </location>
</feature>
<keyword evidence="1" id="KW-0413">Isomerase</keyword>
<reference evidence="1" key="1">
    <citation type="submission" date="2013-08" db="EMBL/GenBank/DDBJ databases">
        <authorList>
            <person name="Mendez C."/>
            <person name="Richter M."/>
            <person name="Ferrer M."/>
            <person name="Sanchez J."/>
        </authorList>
    </citation>
    <scope>NUCLEOTIDE SEQUENCE</scope>
</reference>
<dbReference type="SUPFAM" id="SSF52096">
    <property type="entry name" value="ClpP/crotonase"/>
    <property type="match status" value="1"/>
</dbReference>
<sequence>MNNIELEKNEKILKIWIRREIPVNPLNMDTIEEIYEAIRVNPSKIVIITGRNKAFSAGADIKGFLEMKPSDAIS</sequence>
<proteinExistence type="predicted"/>
<dbReference type="GO" id="GO:0016853">
    <property type="term" value="F:isomerase activity"/>
    <property type="evidence" value="ECO:0007669"/>
    <property type="project" value="UniProtKB-KW"/>
</dbReference>
<organism evidence="1">
    <name type="scientific">mine drainage metagenome</name>
    <dbReference type="NCBI Taxonomy" id="410659"/>
    <lineage>
        <taxon>unclassified sequences</taxon>
        <taxon>metagenomes</taxon>
        <taxon>ecological metagenomes</taxon>
    </lineage>
</organism>
<dbReference type="InterPro" id="IPR029045">
    <property type="entry name" value="ClpP/crotonase-like_dom_sf"/>
</dbReference>
<accession>T0ZK59</accession>
<dbReference type="InterPro" id="IPR001753">
    <property type="entry name" value="Enoyl-CoA_hydra/iso"/>
</dbReference>
<comment type="caution">
    <text evidence="1">The sequence shown here is derived from an EMBL/GenBank/DDBJ whole genome shotgun (WGS) entry which is preliminary data.</text>
</comment>
<dbReference type="EMBL" id="AUZX01015423">
    <property type="protein sequence ID" value="EQD29089.1"/>
    <property type="molecule type" value="Genomic_DNA"/>
</dbReference>
<name>T0ZK59_9ZZZZ</name>
<dbReference type="Pfam" id="PF00378">
    <property type="entry name" value="ECH_1"/>
    <property type="match status" value="1"/>
</dbReference>
<dbReference type="Gene3D" id="3.90.226.10">
    <property type="entry name" value="2-enoyl-CoA Hydratase, Chain A, domain 1"/>
    <property type="match status" value="1"/>
</dbReference>
<gene>
    <name evidence="1" type="ORF">B1A_20882</name>
</gene>
<reference evidence="1" key="2">
    <citation type="journal article" date="2014" name="ISME J.">
        <title>Microbial stratification in low pH oxic and suboxic macroscopic growths along an acid mine drainage.</title>
        <authorList>
            <person name="Mendez-Garcia C."/>
            <person name="Mesa V."/>
            <person name="Sprenger R.R."/>
            <person name="Richter M."/>
            <person name="Diez M.S."/>
            <person name="Solano J."/>
            <person name="Bargiela R."/>
            <person name="Golyshina O.V."/>
            <person name="Manteca A."/>
            <person name="Ramos J.L."/>
            <person name="Gallego J.R."/>
            <person name="Llorente I."/>
            <person name="Martins Dos Santos V.A."/>
            <person name="Jensen O.N."/>
            <person name="Pelaez A.I."/>
            <person name="Sanchez J."/>
            <person name="Ferrer M."/>
        </authorList>
    </citation>
    <scope>NUCLEOTIDE SEQUENCE</scope>
</reference>
<protein>
    <submittedName>
        <fullName evidence="1">Enoyl-CoA hydratase/isomerase</fullName>
    </submittedName>
</protein>